<dbReference type="GO" id="GO:0005829">
    <property type="term" value="C:cytosol"/>
    <property type="evidence" value="ECO:0007669"/>
    <property type="project" value="TreeGrafter"/>
</dbReference>
<dbReference type="GO" id="GO:0005634">
    <property type="term" value="C:nucleus"/>
    <property type="evidence" value="ECO:0007669"/>
    <property type="project" value="TreeGrafter"/>
</dbReference>
<protein>
    <submittedName>
        <fullName evidence="3">Calbindin-32</fullName>
    </submittedName>
</protein>
<keyword evidence="4" id="KW-1185">Reference proteome</keyword>
<feature type="domain" description="EF-hand" evidence="2">
    <location>
        <begin position="50"/>
        <end position="85"/>
    </location>
</feature>
<name>A0AAD9V3A8_ACRCE</name>
<dbReference type="GO" id="GO:0045202">
    <property type="term" value="C:synapse"/>
    <property type="evidence" value="ECO:0007669"/>
    <property type="project" value="TreeGrafter"/>
</dbReference>
<feature type="domain" description="EF-hand" evidence="2">
    <location>
        <begin position="142"/>
        <end position="177"/>
    </location>
</feature>
<dbReference type="EMBL" id="JARQWQ010000039">
    <property type="protein sequence ID" value="KAK2559562.1"/>
    <property type="molecule type" value="Genomic_DNA"/>
</dbReference>
<feature type="domain" description="EF-hand" evidence="2">
    <location>
        <begin position="184"/>
        <end position="217"/>
    </location>
</feature>
<organism evidence="3 4">
    <name type="scientific">Acropora cervicornis</name>
    <name type="common">Staghorn coral</name>
    <dbReference type="NCBI Taxonomy" id="6130"/>
    <lineage>
        <taxon>Eukaryota</taxon>
        <taxon>Metazoa</taxon>
        <taxon>Cnidaria</taxon>
        <taxon>Anthozoa</taxon>
        <taxon>Hexacorallia</taxon>
        <taxon>Scleractinia</taxon>
        <taxon>Astrocoeniina</taxon>
        <taxon>Acroporidae</taxon>
        <taxon>Acropora</taxon>
    </lineage>
</organism>
<keyword evidence="1" id="KW-0106">Calcium</keyword>
<dbReference type="PANTHER" id="PTHR19972">
    <property type="entry name" value="CALBINDIN"/>
    <property type="match status" value="1"/>
</dbReference>
<sequence length="217" mass="26013">MKMFDKDGNGFLKESELDAFLKAFEDEGLIEHSRTVEIGEKIREEKDADSNVIDMSTLWDYYDNDHNGYLDLMELKRFFYDLITKNHKEDNSRSCEDLEERIDAYVTAMFKMFDIKNGKVFLEDMCKFCPVEENFLCQFDEFDEQEFEEIFSHYDQDESNEIEGFELEGFLKDLYQRKHKPGQSFEKFKAEKLKKFDKDKNQKFNKQEVKNILVKST</sequence>
<dbReference type="GO" id="GO:0043005">
    <property type="term" value="C:neuron projection"/>
    <property type="evidence" value="ECO:0007669"/>
    <property type="project" value="TreeGrafter"/>
</dbReference>
<dbReference type="SMART" id="SM00054">
    <property type="entry name" value="EFh"/>
    <property type="match status" value="4"/>
</dbReference>
<dbReference type="PANTHER" id="PTHR19972:SF10">
    <property type="entry name" value="CALBINDIN-32"/>
    <property type="match status" value="1"/>
</dbReference>
<evidence type="ECO:0000313" key="4">
    <source>
        <dbReference type="Proteomes" id="UP001249851"/>
    </source>
</evidence>
<dbReference type="InterPro" id="IPR002048">
    <property type="entry name" value="EF_hand_dom"/>
</dbReference>
<dbReference type="InterPro" id="IPR018247">
    <property type="entry name" value="EF_Hand_1_Ca_BS"/>
</dbReference>
<proteinExistence type="predicted"/>
<dbReference type="Proteomes" id="UP001249851">
    <property type="component" value="Unassembled WGS sequence"/>
</dbReference>
<comment type="caution">
    <text evidence="3">The sequence shown here is derived from an EMBL/GenBank/DDBJ whole genome shotgun (WGS) entry which is preliminary data.</text>
</comment>
<evidence type="ECO:0000256" key="1">
    <source>
        <dbReference type="ARBA" id="ARBA00022837"/>
    </source>
</evidence>
<dbReference type="GO" id="GO:0051480">
    <property type="term" value="P:regulation of cytosolic calcium ion concentration"/>
    <property type="evidence" value="ECO:0007669"/>
    <property type="project" value="TreeGrafter"/>
</dbReference>
<reference evidence="3" key="2">
    <citation type="journal article" date="2023" name="Science">
        <title>Genomic signatures of disease resistance in endangered staghorn corals.</title>
        <authorList>
            <person name="Vollmer S.V."/>
            <person name="Selwyn J.D."/>
            <person name="Despard B.A."/>
            <person name="Roesel C.L."/>
        </authorList>
    </citation>
    <scope>NUCLEOTIDE SEQUENCE</scope>
    <source>
        <strain evidence="3">K2</strain>
    </source>
</reference>
<reference evidence="3" key="1">
    <citation type="journal article" date="2023" name="G3 (Bethesda)">
        <title>Whole genome assembly and annotation of the endangered Caribbean coral Acropora cervicornis.</title>
        <authorList>
            <person name="Selwyn J.D."/>
            <person name="Vollmer S.V."/>
        </authorList>
    </citation>
    <scope>NUCLEOTIDE SEQUENCE</scope>
    <source>
        <strain evidence="3">K2</strain>
    </source>
</reference>
<dbReference type="PROSITE" id="PS00018">
    <property type="entry name" value="EF_HAND_1"/>
    <property type="match status" value="2"/>
</dbReference>
<feature type="domain" description="EF-hand" evidence="2">
    <location>
        <begin position="1"/>
        <end position="27"/>
    </location>
</feature>
<evidence type="ECO:0000313" key="3">
    <source>
        <dbReference type="EMBL" id="KAK2559562.1"/>
    </source>
</evidence>
<dbReference type="AlphaFoldDB" id="A0AAD9V3A8"/>
<dbReference type="PROSITE" id="PS50222">
    <property type="entry name" value="EF_HAND_2"/>
    <property type="match status" value="4"/>
</dbReference>
<gene>
    <name evidence="3" type="ORF">P5673_017632</name>
</gene>
<dbReference type="InterPro" id="IPR011992">
    <property type="entry name" value="EF-hand-dom_pair"/>
</dbReference>
<dbReference type="GO" id="GO:0005509">
    <property type="term" value="F:calcium ion binding"/>
    <property type="evidence" value="ECO:0007669"/>
    <property type="project" value="InterPro"/>
</dbReference>
<dbReference type="SUPFAM" id="SSF47473">
    <property type="entry name" value="EF-hand"/>
    <property type="match status" value="1"/>
</dbReference>
<evidence type="ECO:0000259" key="2">
    <source>
        <dbReference type="PROSITE" id="PS50222"/>
    </source>
</evidence>
<dbReference type="Gene3D" id="1.10.238.10">
    <property type="entry name" value="EF-hand"/>
    <property type="match status" value="3"/>
</dbReference>
<accession>A0AAD9V3A8</accession>
<dbReference type="InterPro" id="IPR051001">
    <property type="entry name" value="Calbindin_Ca-bind"/>
</dbReference>